<protein>
    <submittedName>
        <fullName evidence="1">Uncharacterized protein</fullName>
    </submittedName>
</protein>
<dbReference type="KEGG" id="mrr:Moror_16451"/>
<organism evidence="1 2">
    <name type="scientific">Moniliophthora roreri (strain MCA 2997)</name>
    <name type="common">Cocoa frosty pod rot fungus</name>
    <name type="synonym">Crinipellis roreri</name>
    <dbReference type="NCBI Taxonomy" id="1381753"/>
    <lineage>
        <taxon>Eukaryota</taxon>
        <taxon>Fungi</taxon>
        <taxon>Dikarya</taxon>
        <taxon>Basidiomycota</taxon>
        <taxon>Agaricomycotina</taxon>
        <taxon>Agaricomycetes</taxon>
        <taxon>Agaricomycetidae</taxon>
        <taxon>Agaricales</taxon>
        <taxon>Marasmiineae</taxon>
        <taxon>Marasmiaceae</taxon>
        <taxon>Moniliophthora</taxon>
    </lineage>
</organism>
<name>V2XEK3_MONRO</name>
<proteinExistence type="predicted"/>
<dbReference type="EMBL" id="AWSO01000395">
    <property type="protein sequence ID" value="ESK90950.1"/>
    <property type="molecule type" value="Genomic_DNA"/>
</dbReference>
<reference evidence="1 2" key="1">
    <citation type="journal article" date="2014" name="BMC Genomics">
        <title>Genome and secretome analysis of the hemibiotrophic fungal pathogen, Moniliophthora roreri, which causes frosty pod rot disease of cacao: mechanisms of the biotrophic and necrotrophic phases.</title>
        <authorList>
            <person name="Meinhardt L.W."/>
            <person name="Costa G.G.L."/>
            <person name="Thomazella D.P.T."/>
            <person name="Teixeira P.J.P.L."/>
            <person name="Carazzolle M.F."/>
            <person name="Schuster S.C."/>
            <person name="Carlson J.E."/>
            <person name="Guiltinan M.J."/>
            <person name="Mieczkowski P."/>
            <person name="Farmer A."/>
            <person name="Ramaraj T."/>
            <person name="Crozier J."/>
            <person name="Davis R.E."/>
            <person name="Shao J."/>
            <person name="Melnick R.L."/>
            <person name="Pereira G.A.G."/>
            <person name="Bailey B.A."/>
        </authorList>
    </citation>
    <scope>NUCLEOTIDE SEQUENCE [LARGE SCALE GENOMIC DNA]</scope>
    <source>
        <strain evidence="1 2">MCA 2997</strain>
    </source>
</reference>
<evidence type="ECO:0000313" key="2">
    <source>
        <dbReference type="Proteomes" id="UP000017559"/>
    </source>
</evidence>
<evidence type="ECO:0000313" key="1">
    <source>
        <dbReference type="EMBL" id="ESK90950.1"/>
    </source>
</evidence>
<gene>
    <name evidence="1" type="ORF">Moror_16451</name>
</gene>
<dbReference type="Proteomes" id="UP000017559">
    <property type="component" value="Unassembled WGS sequence"/>
</dbReference>
<keyword evidence="2" id="KW-1185">Reference proteome</keyword>
<dbReference type="AlphaFoldDB" id="V2XEK3"/>
<sequence>MFSSRRNIGVVFGSAHPSTRAVGSTFGFKGQPSASYVSPSLVVRLCRRILRESDCYGFVRKAFAQDFWIAGSYIEL</sequence>
<comment type="caution">
    <text evidence="1">The sequence shown here is derived from an EMBL/GenBank/DDBJ whole genome shotgun (WGS) entry which is preliminary data.</text>
</comment>
<dbReference type="HOGENOM" id="CLU_2655058_0_0_1"/>
<accession>V2XEK3</accession>